<dbReference type="Proteomes" id="UP001321473">
    <property type="component" value="Unassembled WGS sequence"/>
</dbReference>
<accession>A0AAQ4EC87</accession>
<dbReference type="AlphaFoldDB" id="A0AAQ4EC87"/>
<dbReference type="SMART" id="SM00355">
    <property type="entry name" value="ZnF_C2H2"/>
    <property type="match status" value="2"/>
</dbReference>
<evidence type="ECO:0000313" key="4">
    <source>
        <dbReference type="EMBL" id="KAK8772294.1"/>
    </source>
</evidence>
<feature type="domain" description="U1-type" evidence="3">
    <location>
        <begin position="157"/>
        <end position="189"/>
    </location>
</feature>
<dbReference type="Gene3D" id="3.30.160.60">
    <property type="entry name" value="Classic Zinc Finger"/>
    <property type="match status" value="2"/>
</dbReference>
<dbReference type="GO" id="GO:0008270">
    <property type="term" value="F:zinc ion binding"/>
    <property type="evidence" value="ECO:0007669"/>
    <property type="project" value="InterPro"/>
</dbReference>
<comment type="caution">
    <text evidence="4">The sequence shown here is derived from an EMBL/GenBank/DDBJ whole genome shotgun (WGS) entry which is preliminary data.</text>
</comment>
<sequence length="314" mass="35716">MADRTFASEQRGDASLADSWSQAQAGTHKMRPPLGHRHILCFLLTASRAPLTYRGDIVRWNEQNFQSSVSHCDIMPPTGPRRRKPRRRRMAASLRTRGPRTRKEQRWKTRALGVRDKYQLNLLNELNELPTLRNEIHFYRNQRSSKEKKPPRVKPVPFMCDVCQVFTKSAFELNEHLMGEEHRVALKKFLVGGQSTTAGSAADQPSQPDVDPTKEPQKPELYCNACQLLLPSLGAKREHEKGKKHKFLQELRKGMKTESHTQEGLATAAQGGGSNREEVRPKEETPLKSVHCSLCMVDVESEAAMKEQNQISLM</sequence>
<dbReference type="Pfam" id="PF12874">
    <property type="entry name" value="zf-met"/>
    <property type="match status" value="2"/>
</dbReference>
<dbReference type="InterPro" id="IPR013087">
    <property type="entry name" value="Znf_C2H2_type"/>
</dbReference>
<keyword evidence="5" id="KW-1185">Reference proteome</keyword>
<feature type="compositionally biased region" description="Polar residues" evidence="1">
    <location>
        <begin position="196"/>
        <end position="207"/>
    </location>
</feature>
<protein>
    <submittedName>
        <fullName evidence="4">Uncharacterized protein</fullName>
    </submittedName>
</protein>
<feature type="compositionally biased region" description="Basic and acidic residues" evidence="1">
    <location>
        <begin position="275"/>
        <end position="286"/>
    </location>
</feature>
<dbReference type="SUPFAM" id="SSF57667">
    <property type="entry name" value="beta-beta-alpha zinc fingers"/>
    <property type="match status" value="2"/>
</dbReference>
<feature type="region of interest" description="Disordered" evidence="1">
    <location>
        <begin position="1"/>
        <end position="31"/>
    </location>
</feature>
<dbReference type="SMART" id="SM00451">
    <property type="entry name" value="ZnF_U1"/>
    <property type="match status" value="2"/>
</dbReference>
<gene>
    <name evidence="4" type="ORF">V5799_024464</name>
</gene>
<dbReference type="InterPro" id="IPR036236">
    <property type="entry name" value="Znf_C2H2_sf"/>
</dbReference>
<feature type="domain" description="C2H2-type" evidence="2">
    <location>
        <begin position="221"/>
        <end position="245"/>
    </location>
</feature>
<dbReference type="PANTHER" id="PTHR46786">
    <property type="entry name" value="ZINC FINGER MATRIN-TYPE PROTEIN 3"/>
    <property type="match status" value="1"/>
</dbReference>
<reference evidence="4 5" key="1">
    <citation type="journal article" date="2023" name="Arcadia Sci">
        <title>De novo assembly of a long-read Amblyomma americanum tick genome.</title>
        <authorList>
            <person name="Chou S."/>
            <person name="Poskanzer K.E."/>
            <person name="Rollins M."/>
            <person name="Thuy-Boun P.S."/>
        </authorList>
    </citation>
    <scope>NUCLEOTIDE SEQUENCE [LARGE SCALE GENOMIC DNA]</scope>
    <source>
        <strain evidence="4">F_SG_1</strain>
        <tissue evidence="4">Salivary glands</tissue>
    </source>
</reference>
<feature type="domain" description="C2H2-type" evidence="2">
    <location>
        <begin position="158"/>
        <end position="182"/>
    </location>
</feature>
<name>A0AAQ4EC87_AMBAM</name>
<proteinExistence type="predicted"/>
<organism evidence="4 5">
    <name type="scientific">Amblyomma americanum</name>
    <name type="common">Lone star tick</name>
    <dbReference type="NCBI Taxonomy" id="6943"/>
    <lineage>
        <taxon>Eukaryota</taxon>
        <taxon>Metazoa</taxon>
        <taxon>Ecdysozoa</taxon>
        <taxon>Arthropoda</taxon>
        <taxon>Chelicerata</taxon>
        <taxon>Arachnida</taxon>
        <taxon>Acari</taxon>
        <taxon>Parasitiformes</taxon>
        <taxon>Ixodida</taxon>
        <taxon>Ixodoidea</taxon>
        <taxon>Ixodidae</taxon>
        <taxon>Amblyomminae</taxon>
        <taxon>Amblyomma</taxon>
    </lineage>
</organism>
<dbReference type="EMBL" id="JARKHS020018513">
    <property type="protein sequence ID" value="KAK8772294.1"/>
    <property type="molecule type" value="Genomic_DNA"/>
</dbReference>
<dbReference type="PANTHER" id="PTHR46786:SF1">
    <property type="entry name" value="ZINC FINGER MATRIN-TYPE PROTEIN 3"/>
    <property type="match status" value="1"/>
</dbReference>
<dbReference type="InterPro" id="IPR003604">
    <property type="entry name" value="Matrin/U1-like-C_Znf_C2H2"/>
</dbReference>
<evidence type="ECO:0000259" key="2">
    <source>
        <dbReference type="SMART" id="SM00355"/>
    </source>
</evidence>
<feature type="region of interest" description="Disordered" evidence="1">
    <location>
        <begin position="71"/>
        <end position="104"/>
    </location>
</feature>
<evidence type="ECO:0000256" key="1">
    <source>
        <dbReference type="SAM" id="MobiDB-lite"/>
    </source>
</evidence>
<feature type="region of interest" description="Disordered" evidence="1">
    <location>
        <begin position="254"/>
        <end position="287"/>
    </location>
</feature>
<feature type="compositionally biased region" description="Basic residues" evidence="1">
    <location>
        <begin position="80"/>
        <end position="90"/>
    </location>
</feature>
<evidence type="ECO:0000259" key="3">
    <source>
        <dbReference type="SMART" id="SM00451"/>
    </source>
</evidence>
<dbReference type="InterPro" id="IPR052644">
    <property type="entry name" value="ZMAT3"/>
</dbReference>
<dbReference type="GO" id="GO:0003676">
    <property type="term" value="F:nucleic acid binding"/>
    <property type="evidence" value="ECO:0007669"/>
    <property type="project" value="InterPro"/>
</dbReference>
<feature type="domain" description="U1-type" evidence="3">
    <location>
        <begin position="218"/>
        <end position="252"/>
    </location>
</feature>
<evidence type="ECO:0000313" key="5">
    <source>
        <dbReference type="Proteomes" id="UP001321473"/>
    </source>
</evidence>
<feature type="region of interest" description="Disordered" evidence="1">
    <location>
        <begin position="196"/>
        <end position="217"/>
    </location>
</feature>